<evidence type="ECO:0000313" key="1">
    <source>
        <dbReference type="EMBL" id="KAF4400792.1"/>
    </source>
</evidence>
<gene>
    <name evidence="1" type="ORF">G4B88_001347</name>
</gene>
<dbReference type="AlphaFoldDB" id="A0A7J6HZR5"/>
<evidence type="ECO:0000313" key="2">
    <source>
        <dbReference type="Proteomes" id="UP000583929"/>
    </source>
</evidence>
<sequence>MHSEIVTLSLVEICLTSNIIQFLHWTFTILVGLGKKELFQLAKNEVEFVFADNLVKRDLREMFNSAANKLDLLP</sequence>
<dbReference type="EMBL" id="JAATIQ010000015">
    <property type="protein sequence ID" value="KAF4400792.1"/>
    <property type="molecule type" value="Genomic_DNA"/>
</dbReference>
<organism evidence="1 2">
    <name type="scientific">Cannabis sativa</name>
    <name type="common">Hemp</name>
    <name type="synonym">Marijuana</name>
    <dbReference type="NCBI Taxonomy" id="3483"/>
    <lineage>
        <taxon>Eukaryota</taxon>
        <taxon>Viridiplantae</taxon>
        <taxon>Streptophyta</taxon>
        <taxon>Embryophyta</taxon>
        <taxon>Tracheophyta</taxon>
        <taxon>Spermatophyta</taxon>
        <taxon>Magnoliopsida</taxon>
        <taxon>eudicotyledons</taxon>
        <taxon>Gunneridae</taxon>
        <taxon>Pentapetalae</taxon>
        <taxon>rosids</taxon>
        <taxon>fabids</taxon>
        <taxon>Rosales</taxon>
        <taxon>Cannabaceae</taxon>
        <taxon>Cannabis</taxon>
    </lineage>
</organism>
<comment type="caution">
    <text evidence="1">The sequence shown here is derived from an EMBL/GenBank/DDBJ whole genome shotgun (WGS) entry which is preliminary data.</text>
</comment>
<name>A0A7J6HZR5_CANSA</name>
<keyword evidence="2" id="KW-1185">Reference proteome</keyword>
<reference evidence="1 2" key="1">
    <citation type="journal article" date="2020" name="bioRxiv">
        <title>Sequence and annotation of 42 cannabis genomes reveals extensive copy number variation in cannabinoid synthesis and pathogen resistance genes.</title>
        <authorList>
            <person name="Mckernan K.J."/>
            <person name="Helbert Y."/>
            <person name="Kane L.T."/>
            <person name="Ebling H."/>
            <person name="Zhang L."/>
            <person name="Liu B."/>
            <person name="Eaton Z."/>
            <person name="Mclaughlin S."/>
            <person name="Kingan S."/>
            <person name="Baybayan P."/>
            <person name="Concepcion G."/>
            <person name="Jordan M."/>
            <person name="Riva A."/>
            <person name="Barbazuk W."/>
            <person name="Harkins T."/>
        </authorList>
    </citation>
    <scope>NUCLEOTIDE SEQUENCE [LARGE SCALE GENOMIC DNA]</scope>
    <source>
        <strain evidence="2">cv. Jamaican Lion 4</strain>
        <tissue evidence="1">Leaf</tissue>
    </source>
</reference>
<dbReference type="Proteomes" id="UP000583929">
    <property type="component" value="Unassembled WGS sequence"/>
</dbReference>
<accession>A0A7J6HZR5</accession>
<proteinExistence type="predicted"/>
<protein>
    <submittedName>
        <fullName evidence="1">Uncharacterized protein</fullName>
    </submittedName>
</protein>